<comment type="caution">
    <text evidence="3">The sequence shown here is derived from an EMBL/GenBank/DDBJ whole genome shotgun (WGS) entry which is preliminary data.</text>
</comment>
<sequence>MEKRLKAMAQGLNRLMKYKKVSQNMIDFMRSTEVTANKKDSSYNQHMR</sequence>
<evidence type="ECO:0000313" key="3">
    <source>
        <dbReference type="EMBL" id="TKI71331.1"/>
    </source>
</evidence>
<dbReference type="GO" id="GO:0006260">
    <property type="term" value="P:DNA replication"/>
    <property type="evidence" value="ECO:0007669"/>
    <property type="project" value="UniProtKB-KW"/>
</dbReference>
<dbReference type="InterPro" id="IPR000989">
    <property type="entry name" value="Rep"/>
</dbReference>
<gene>
    <name evidence="3" type="ORF">FC756_05835</name>
</gene>
<keyword evidence="2" id="KW-0235">DNA replication</keyword>
<dbReference type="Proteomes" id="UP000308744">
    <property type="component" value="Unassembled WGS sequence"/>
</dbReference>
<keyword evidence="4" id="KW-1185">Reference proteome</keyword>
<name>A0A4U2ZDJ8_9BACI</name>
<dbReference type="EMBL" id="SZPU01000018">
    <property type="protein sequence ID" value="TKI71331.1"/>
    <property type="molecule type" value="Genomic_DNA"/>
</dbReference>
<dbReference type="AlphaFoldDB" id="A0A4U2ZDJ8"/>
<dbReference type="GO" id="GO:0003677">
    <property type="term" value="F:DNA binding"/>
    <property type="evidence" value="ECO:0007669"/>
    <property type="project" value="InterPro"/>
</dbReference>
<proteinExistence type="inferred from homology"/>
<evidence type="ECO:0000256" key="1">
    <source>
        <dbReference type="ARBA" id="ARBA00008909"/>
    </source>
</evidence>
<protein>
    <submittedName>
        <fullName evidence="3">Uncharacterized protein</fullName>
    </submittedName>
</protein>
<comment type="similarity">
    <text evidence="1">Belongs to the Gram-positive plasmids replication protein type 1 family.</text>
</comment>
<evidence type="ECO:0000313" key="4">
    <source>
        <dbReference type="Proteomes" id="UP000308744"/>
    </source>
</evidence>
<accession>A0A4U2ZDJ8</accession>
<dbReference type="Pfam" id="PF01446">
    <property type="entry name" value="Rep_1"/>
    <property type="match status" value="1"/>
</dbReference>
<organism evidence="3 4">
    <name type="scientific">Lysinibacillus mangiferihumi</name>
    <dbReference type="NCBI Taxonomy" id="1130819"/>
    <lineage>
        <taxon>Bacteria</taxon>
        <taxon>Bacillati</taxon>
        <taxon>Bacillota</taxon>
        <taxon>Bacilli</taxon>
        <taxon>Bacillales</taxon>
        <taxon>Bacillaceae</taxon>
        <taxon>Lysinibacillus</taxon>
    </lineage>
</organism>
<reference evidence="3 4" key="1">
    <citation type="submission" date="2019-04" db="EMBL/GenBank/DDBJ databases">
        <title>Lysinibacillus genome sequencing.</title>
        <authorList>
            <person name="Dunlap C."/>
        </authorList>
    </citation>
    <scope>NUCLEOTIDE SEQUENCE [LARGE SCALE GENOMIC DNA]</scope>
    <source>
        <strain evidence="3 4">CCTCC AB 2010389</strain>
    </source>
</reference>
<evidence type="ECO:0000256" key="2">
    <source>
        <dbReference type="ARBA" id="ARBA00022705"/>
    </source>
</evidence>